<dbReference type="EMBL" id="KV460225">
    <property type="protein sequence ID" value="OBT96967.1"/>
    <property type="molecule type" value="Genomic_DNA"/>
</dbReference>
<proteinExistence type="predicted"/>
<dbReference type="PANTHER" id="PTHR13504:SF38">
    <property type="entry name" value="FIDO DOMAIN-CONTAINING PROTEIN"/>
    <property type="match status" value="1"/>
</dbReference>
<dbReference type="InterPro" id="IPR040198">
    <property type="entry name" value="Fido_containing"/>
</dbReference>
<evidence type="ECO:0000259" key="4">
    <source>
        <dbReference type="PROSITE" id="PS51459"/>
    </source>
</evidence>
<feature type="domain" description="Fido" evidence="4">
    <location>
        <begin position="127"/>
        <end position="309"/>
    </location>
</feature>
<evidence type="ECO:0000313" key="6">
    <source>
        <dbReference type="Proteomes" id="UP000091956"/>
    </source>
</evidence>
<dbReference type="GO" id="GO:0005524">
    <property type="term" value="F:ATP binding"/>
    <property type="evidence" value="ECO:0007669"/>
    <property type="project" value="UniProtKB-KW"/>
</dbReference>
<dbReference type="SUPFAM" id="SSF140931">
    <property type="entry name" value="Fic-like"/>
    <property type="match status" value="1"/>
</dbReference>
<dbReference type="PANTHER" id="PTHR13504">
    <property type="entry name" value="FIDO DOMAIN-CONTAINING PROTEIN DDB_G0283145"/>
    <property type="match status" value="1"/>
</dbReference>
<dbReference type="GeneID" id="28838927"/>
<dbReference type="AlphaFoldDB" id="A0A1B8GMB5"/>
<evidence type="ECO:0000256" key="2">
    <source>
        <dbReference type="PIRSR" id="PIRSR640198-2"/>
    </source>
</evidence>
<sequence>MASAANRQTRPCQKLSQESGPTAPRKLSDTIISRLSDVIFGSNAIEVVGGAIGVTDRFCRQVFSGKIPNIEDIDEGSDEYTLELDHLSSSGRATDLQSVMRSRHEIVQHALAAKHLFDTIVLQDVPLDEDIIKETHRILMRFSEHQASGGTYRESDEGASHGLRLETDEEYKKRVQDCKRLKPNRPVPQRKQVPLFSSKFVRGKSVKLFMRNLVGEHNERIKTAEKTGEINAIDFACRLSTAFVCIHPFEDGNGRVCRLLLNAMTIKYAGKVADIGKDPQEREEYLRDAWFANTTFRDEEQRDIPWGEQTAHVSLGRMVLEKVTNKMRETGD</sequence>
<keyword evidence="2" id="KW-0067">ATP-binding</keyword>
<gene>
    <name evidence="5" type="ORF">VE01_05541</name>
</gene>
<feature type="compositionally biased region" description="Polar residues" evidence="3">
    <location>
        <begin position="1"/>
        <end position="20"/>
    </location>
</feature>
<dbReference type="Pfam" id="PF02661">
    <property type="entry name" value="Fic"/>
    <property type="match status" value="1"/>
</dbReference>
<evidence type="ECO:0000256" key="3">
    <source>
        <dbReference type="SAM" id="MobiDB-lite"/>
    </source>
</evidence>
<dbReference type="PROSITE" id="PS51459">
    <property type="entry name" value="FIDO"/>
    <property type="match status" value="1"/>
</dbReference>
<evidence type="ECO:0000313" key="5">
    <source>
        <dbReference type="EMBL" id="OBT96967.1"/>
    </source>
</evidence>
<dbReference type="InterPro" id="IPR036597">
    <property type="entry name" value="Fido-like_dom_sf"/>
</dbReference>
<name>A0A1B8GMB5_9PEZI</name>
<evidence type="ECO:0000256" key="1">
    <source>
        <dbReference type="PIRSR" id="PIRSR640198-1"/>
    </source>
</evidence>
<dbReference type="RefSeq" id="XP_018130700.1">
    <property type="nucleotide sequence ID" value="XM_018275004.2"/>
</dbReference>
<reference evidence="5 6" key="1">
    <citation type="submission" date="2016-03" db="EMBL/GenBank/DDBJ databases">
        <title>Comparative genomics of Pseudogymnoascus destructans, the fungus causing white-nose syndrome of bats.</title>
        <authorList>
            <person name="Palmer J.M."/>
            <person name="Drees K.P."/>
            <person name="Foster J.T."/>
            <person name="Lindner D.L."/>
        </authorList>
    </citation>
    <scope>NUCLEOTIDE SEQUENCE [LARGE SCALE GENOMIC DNA]</scope>
    <source>
        <strain evidence="5 6">UAMH 10579</strain>
    </source>
</reference>
<keyword evidence="2" id="KW-0547">Nucleotide-binding</keyword>
<reference evidence="6" key="2">
    <citation type="journal article" date="2018" name="Nat. Commun.">
        <title>Extreme sensitivity to ultraviolet light in the fungal pathogen causing white-nose syndrome of bats.</title>
        <authorList>
            <person name="Palmer J.M."/>
            <person name="Drees K.P."/>
            <person name="Foster J.T."/>
            <person name="Lindner D.L."/>
        </authorList>
    </citation>
    <scope>NUCLEOTIDE SEQUENCE [LARGE SCALE GENOMIC DNA]</scope>
    <source>
        <strain evidence="6">UAMH 10579</strain>
    </source>
</reference>
<protein>
    <recommendedName>
        <fullName evidence="4">Fido domain-containing protein</fullName>
    </recommendedName>
</protein>
<feature type="binding site" evidence="2">
    <location>
        <begin position="251"/>
        <end position="258"/>
    </location>
    <ligand>
        <name>ATP</name>
        <dbReference type="ChEBI" id="CHEBI:30616"/>
    </ligand>
</feature>
<dbReference type="OrthoDB" id="439046at2759"/>
<feature type="active site" evidence="1">
    <location>
        <position position="247"/>
    </location>
</feature>
<accession>A0A1B8GMB5</accession>
<organism evidence="5 6">
    <name type="scientific">Pseudogymnoascus verrucosus</name>
    <dbReference type="NCBI Taxonomy" id="342668"/>
    <lineage>
        <taxon>Eukaryota</taxon>
        <taxon>Fungi</taxon>
        <taxon>Dikarya</taxon>
        <taxon>Ascomycota</taxon>
        <taxon>Pezizomycotina</taxon>
        <taxon>Leotiomycetes</taxon>
        <taxon>Thelebolales</taxon>
        <taxon>Thelebolaceae</taxon>
        <taxon>Pseudogymnoascus</taxon>
    </lineage>
</organism>
<dbReference type="Gene3D" id="1.10.3290.10">
    <property type="entry name" value="Fido-like domain"/>
    <property type="match status" value="1"/>
</dbReference>
<dbReference type="InterPro" id="IPR003812">
    <property type="entry name" value="Fido"/>
</dbReference>
<keyword evidence="6" id="KW-1185">Reference proteome</keyword>
<dbReference type="Proteomes" id="UP000091956">
    <property type="component" value="Unassembled WGS sequence"/>
</dbReference>
<feature type="region of interest" description="Disordered" evidence="3">
    <location>
        <begin position="1"/>
        <end position="25"/>
    </location>
</feature>